<proteinExistence type="predicted"/>
<dbReference type="Gene3D" id="3.40.50.1110">
    <property type="entry name" value="SGNH hydrolase"/>
    <property type="match status" value="1"/>
</dbReference>
<gene>
    <name evidence="1" type="ORF">JI744_16140</name>
</gene>
<dbReference type="GO" id="GO:0016788">
    <property type="term" value="F:hydrolase activity, acting on ester bonds"/>
    <property type="evidence" value="ECO:0007669"/>
    <property type="project" value="UniProtKB-ARBA"/>
</dbReference>
<name>A0A8J7MU54_9RHOB</name>
<comment type="caution">
    <text evidence="1">The sequence shown here is derived from an EMBL/GenBank/DDBJ whole genome shotgun (WGS) entry which is preliminary data.</text>
</comment>
<evidence type="ECO:0000313" key="2">
    <source>
        <dbReference type="Proteomes" id="UP000619033"/>
    </source>
</evidence>
<dbReference type="Proteomes" id="UP000619033">
    <property type="component" value="Unassembled WGS sequence"/>
</dbReference>
<organism evidence="1 2">
    <name type="scientific">Fuscibacter oryzae</name>
    <dbReference type="NCBI Taxonomy" id="2803939"/>
    <lineage>
        <taxon>Bacteria</taxon>
        <taxon>Pseudomonadati</taxon>
        <taxon>Pseudomonadota</taxon>
        <taxon>Alphaproteobacteria</taxon>
        <taxon>Rhodobacterales</taxon>
        <taxon>Paracoccaceae</taxon>
        <taxon>Fuscibacter</taxon>
    </lineage>
</organism>
<reference evidence="1" key="1">
    <citation type="submission" date="2021-01" db="EMBL/GenBank/DDBJ databases">
        <title>Genome seq and assembly of Tabrizicola sp. KVB23.</title>
        <authorList>
            <person name="Chhetri G."/>
        </authorList>
    </citation>
    <scope>NUCLEOTIDE SEQUENCE</scope>
    <source>
        <strain evidence="1">KVB23</strain>
    </source>
</reference>
<sequence length="793" mass="84843">MSVLGLLFQVLFIGHSLVGPNLPDLVEAALDQLSGPTVVEAQVINGASLAYNWDHAQGAEGVDSRARLARGGVDVLVLTEAQPVAVQTGSAEQVERFATLAQQSNPDVRVFLYETWPSLASGPGMVIPGDPGAATPWATRVADELPLWEAIAAKASAKGVSVTLIPAGQAMLALSQAMAAGKVPGLTNLRQVFTDDTHPDGKGLYFLAMVQAAAISGKSPEGLPARLTRNWLSRDAVITDAQARAFQAVAWEAVSSYQPKVTTAAAPPAKLTGITNPNLALGLAGVNDWTVQQPFLDIMKTARPWVGHLPGQWGGWSHDDLAAKGYLDANGWPKALPSEVTGITTLILTDLPDTAGGVAGRYVLTWQGDGTLKVDGRARIASATPGRILFDYSPGEGAVLLTITATEPANPIRNIRVVREDREGLLAAGQIFNPDWLARIRGAKMVRFMDWGLTNDSVVTTPATRAHVGDYTWARVGVPPEIMVALANEIGADAWFNIPHMADDALVSEWANIAQKGLKPGLRAWVEYSNEVWNWQFAQAKWAEEQGKARWGQDQAWVQFYVLRAGQVADIWAGVFKADPARLVRVVSVQTGWLGLEDQILNAPLVIAEGGKPPASHFDAYAVTGYFSAMLGADGKVATVRDWLAQSRAADPAHPYAMANTLAAQELRDGSVTGDPTDTLQTLLHETLPYHAGVAKKAGLRLVMYEGGTHVVGFGGQVDDAELTAFFTQLNYSPEMAILYGDLLSGWAKLTDAPFNAFVDVLKADKWGSWGALRHLTDDNPRWQAIAGGCGKC</sequence>
<protein>
    <submittedName>
        <fullName evidence="1">Uncharacterized protein</fullName>
    </submittedName>
</protein>
<dbReference type="AlphaFoldDB" id="A0A8J7MU54"/>
<dbReference type="RefSeq" id="WP_202662174.1">
    <property type="nucleotide sequence ID" value="NZ_JAESVP010000009.1"/>
</dbReference>
<accession>A0A8J7MU54</accession>
<dbReference type="InterPro" id="IPR036514">
    <property type="entry name" value="SGNH_hydro_sf"/>
</dbReference>
<keyword evidence="2" id="KW-1185">Reference proteome</keyword>
<dbReference type="EMBL" id="JAESVP010000009">
    <property type="protein sequence ID" value="MBL4929636.1"/>
    <property type="molecule type" value="Genomic_DNA"/>
</dbReference>
<evidence type="ECO:0000313" key="1">
    <source>
        <dbReference type="EMBL" id="MBL4929636.1"/>
    </source>
</evidence>